<keyword evidence="5" id="KW-0813">Transport</keyword>
<comment type="subunit">
    <text evidence="4">Complex I is composed of 45 different subunits.</text>
</comment>
<keyword evidence="10" id="KW-0496">Mitochondrion</keyword>
<dbReference type="GO" id="GO:0005743">
    <property type="term" value="C:mitochondrial inner membrane"/>
    <property type="evidence" value="ECO:0007669"/>
    <property type="project" value="UniProtKB-SubCell"/>
</dbReference>
<keyword evidence="12" id="KW-0830">Ubiquinone</keyword>
<dbReference type="PANTHER" id="PTHR15223">
    <property type="entry name" value="NADH-UBIQUINONE OXIDOREDUCTASE AGGG SUBUNIT"/>
    <property type="match status" value="1"/>
</dbReference>
<comment type="similarity">
    <text evidence="3">Belongs to the complex I NDUFB2 subunit family.</text>
</comment>
<keyword evidence="9" id="KW-0249">Electron transport</keyword>
<dbReference type="AlphaFoldDB" id="A0A131Z496"/>
<evidence type="ECO:0000256" key="8">
    <source>
        <dbReference type="ARBA" id="ARBA00022946"/>
    </source>
</evidence>
<accession>A0A131Z496</accession>
<keyword evidence="8" id="KW-0809">Transit peptide</keyword>
<keyword evidence="7" id="KW-0999">Mitochondrion inner membrane</keyword>
<organism evidence="12">
    <name type="scientific">Rhipicephalus appendiculatus</name>
    <name type="common">Brown ear tick</name>
    <dbReference type="NCBI Taxonomy" id="34631"/>
    <lineage>
        <taxon>Eukaryota</taxon>
        <taxon>Metazoa</taxon>
        <taxon>Ecdysozoa</taxon>
        <taxon>Arthropoda</taxon>
        <taxon>Chelicerata</taxon>
        <taxon>Arachnida</taxon>
        <taxon>Acari</taxon>
        <taxon>Parasitiformes</taxon>
        <taxon>Ixodida</taxon>
        <taxon>Ixodoidea</taxon>
        <taxon>Ixodidae</taxon>
        <taxon>Rhipicephalinae</taxon>
        <taxon>Rhipicephalus</taxon>
        <taxon>Rhipicephalus</taxon>
    </lineage>
</organism>
<proteinExistence type="inferred from homology"/>
<evidence type="ECO:0000256" key="7">
    <source>
        <dbReference type="ARBA" id="ARBA00022792"/>
    </source>
</evidence>
<protein>
    <submittedName>
        <fullName evidence="12">NADH dehydrogenase (Ubiquinone) 1 beta subcomplex subunit 2</fullName>
    </submittedName>
</protein>
<evidence type="ECO:0000313" key="12">
    <source>
        <dbReference type="EMBL" id="JAP85585.1"/>
    </source>
</evidence>
<evidence type="ECO:0000256" key="2">
    <source>
        <dbReference type="ARBA" id="ARBA00004443"/>
    </source>
</evidence>
<name>A0A131Z496_RHIAP</name>
<dbReference type="PANTHER" id="PTHR15223:SF1">
    <property type="entry name" value="NADH DEHYDROGENASE [UBIQUINONE] 1 BETA SUBCOMPLEX SUBUNIT 2, MITOCHONDRIAL"/>
    <property type="match status" value="1"/>
</dbReference>
<comment type="function">
    <text evidence="1">Accessory subunit of the mitochondrial membrane respiratory chain NADH dehydrogenase (Complex I), that is believed not to be involved in catalysis. Complex I functions in the transfer of electrons from NADH to the respiratory chain. The immediate electron acceptor for the enzyme is believed to be ubiquinone.</text>
</comment>
<keyword evidence="11" id="KW-0472">Membrane</keyword>
<dbReference type="Pfam" id="PF14813">
    <property type="entry name" value="NADH_B2"/>
    <property type="match status" value="1"/>
</dbReference>
<dbReference type="GO" id="GO:0045271">
    <property type="term" value="C:respiratory chain complex I"/>
    <property type="evidence" value="ECO:0007669"/>
    <property type="project" value="InterPro"/>
</dbReference>
<evidence type="ECO:0000256" key="6">
    <source>
        <dbReference type="ARBA" id="ARBA00022660"/>
    </source>
</evidence>
<evidence type="ECO:0000256" key="1">
    <source>
        <dbReference type="ARBA" id="ARBA00003195"/>
    </source>
</evidence>
<evidence type="ECO:0000256" key="3">
    <source>
        <dbReference type="ARBA" id="ARBA00005923"/>
    </source>
</evidence>
<evidence type="ECO:0000256" key="11">
    <source>
        <dbReference type="ARBA" id="ARBA00023136"/>
    </source>
</evidence>
<evidence type="ECO:0000256" key="10">
    <source>
        <dbReference type="ARBA" id="ARBA00023128"/>
    </source>
</evidence>
<reference evidence="12" key="1">
    <citation type="journal article" date="2016" name="Ticks Tick Borne Dis.">
        <title>De novo assembly and annotation of the salivary gland transcriptome of Rhipicephalus appendiculatus male and female ticks during blood feeding.</title>
        <authorList>
            <person name="de Castro M.H."/>
            <person name="de Klerk D."/>
            <person name="Pienaar R."/>
            <person name="Latif A.A."/>
            <person name="Rees D.J."/>
            <person name="Mans B.J."/>
        </authorList>
    </citation>
    <scope>NUCLEOTIDE SEQUENCE</scope>
    <source>
        <tissue evidence="12">Salivary glands</tissue>
    </source>
</reference>
<evidence type="ECO:0000256" key="5">
    <source>
        <dbReference type="ARBA" id="ARBA00022448"/>
    </source>
</evidence>
<dbReference type="EMBL" id="GEDV01002972">
    <property type="protein sequence ID" value="JAP85585.1"/>
    <property type="molecule type" value="Transcribed_RNA"/>
</dbReference>
<dbReference type="InterPro" id="IPR026627">
    <property type="entry name" value="NDUFB2_animal"/>
</dbReference>
<keyword evidence="6" id="KW-0679">Respiratory chain</keyword>
<comment type="subcellular location">
    <subcellularLocation>
        <location evidence="2">Mitochondrion inner membrane</location>
        <topology evidence="2">Peripheral membrane protein</topology>
        <orientation evidence="2">Matrix side</orientation>
    </subcellularLocation>
</comment>
<evidence type="ECO:0000256" key="4">
    <source>
        <dbReference type="ARBA" id="ARBA00011533"/>
    </source>
</evidence>
<sequence>MIGTLIRTAIVRTARSSRPMVVPVTRTSVRHSGGHGNWVYRDAPEPDPFDYKMAEVIMTVMWWWFFYHIITEPEHITGHFLRPPASSFTDAELGIPPDDQD</sequence>
<dbReference type="GO" id="GO:0032981">
    <property type="term" value="P:mitochondrial respiratory chain complex I assembly"/>
    <property type="evidence" value="ECO:0007669"/>
    <property type="project" value="TreeGrafter"/>
</dbReference>
<evidence type="ECO:0000256" key="9">
    <source>
        <dbReference type="ARBA" id="ARBA00022982"/>
    </source>
</evidence>